<comment type="caution">
    <text evidence="1">The sequence shown here is derived from an EMBL/GenBank/DDBJ whole genome shotgun (WGS) entry which is preliminary data.</text>
</comment>
<organism evidence="1 2">
    <name type="scientific">Caerostris extrusa</name>
    <name type="common">Bark spider</name>
    <name type="synonym">Caerostris bankana</name>
    <dbReference type="NCBI Taxonomy" id="172846"/>
    <lineage>
        <taxon>Eukaryota</taxon>
        <taxon>Metazoa</taxon>
        <taxon>Ecdysozoa</taxon>
        <taxon>Arthropoda</taxon>
        <taxon>Chelicerata</taxon>
        <taxon>Arachnida</taxon>
        <taxon>Araneae</taxon>
        <taxon>Araneomorphae</taxon>
        <taxon>Entelegynae</taxon>
        <taxon>Araneoidea</taxon>
        <taxon>Araneidae</taxon>
        <taxon>Caerostris</taxon>
    </lineage>
</organism>
<reference evidence="1 2" key="1">
    <citation type="submission" date="2021-06" db="EMBL/GenBank/DDBJ databases">
        <title>Caerostris extrusa draft genome.</title>
        <authorList>
            <person name="Kono N."/>
            <person name="Arakawa K."/>
        </authorList>
    </citation>
    <scope>NUCLEOTIDE SEQUENCE [LARGE SCALE GENOMIC DNA]</scope>
</reference>
<protein>
    <submittedName>
        <fullName evidence="1">Uncharacterized protein</fullName>
    </submittedName>
</protein>
<proteinExistence type="predicted"/>
<accession>A0AAV4PMM1</accession>
<evidence type="ECO:0000313" key="1">
    <source>
        <dbReference type="EMBL" id="GIX97635.1"/>
    </source>
</evidence>
<dbReference type="EMBL" id="BPLR01004802">
    <property type="protein sequence ID" value="GIX97635.1"/>
    <property type="molecule type" value="Genomic_DNA"/>
</dbReference>
<name>A0AAV4PMM1_CAEEX</name>
<sequence length="117" mass="13252">MPVHLLCHYKLLLELRFPASRGQHKSTCHLCLPTSNLTNSHLSPTERTSHLLLDHTVTRGFSGIAPAPTGGRYRPHWWKRPSDTFNSPSVFGTSPPFDYARRIRSTHKGKETFDANC</sequence>
<dbReference type="Proteomes" id="UP001054945">
    <property type="component" value="Unassembled WGS sequence"/>
</dbReference>
<evidence type="ECO:0000313" key="2">
    <source>
        <dbReference type="Proteomes" id="UP001054945"/>
    </source>
</evidence>
<gene>
    <name evidence="1" type="ORF">CEXT_727231</name>
</gene>
<keyword evidence="2" id="KW-1185">Reference proteome</keyword>
<dbReference type="AlphaFoldDB" id="A0AAV4PMM1"/>